<sequence>MYKILGLATLILTSTAMAEQRVKLDDGREVILNDNFTWQYINNASSAQAKSTALDKTQPATIPLIEKKVASLITLDSKRPSMQLSNSGVEVLLGSPSYAEGKLIIPTSITNQSLNSVILIEAEVEISTPDKQTLVKKSITIWQSIKRMPDTYLRPQQVEQGRSIELKVDKQEQYFVSANITNLVTR</sequence>
<proteinExistence type="predicted"/>
<evidence type="ECO:0000313" key="2">
    <source>
        <dbReference type="EMBL" id="GLT20255.1"/>
    </source>
</evidence>
<dbReference type="Proteomes" id="UP001157138">
    <property type="component" value="Unassembled WGS sequence"/>
</dbReference>
<dbReference type="RefSeq" id="WP_284194075.1">
    <property type="nucleotide sequence ID" value="NZ_BSPW01000098.1"/>
</dbReference>
<dbReference type="Pfam" id="PF11355">
    <property type="entry name" value="DUF3157"/>
    <property type="match status" value="1"/>
</dbReference>
<evidence type="ECO:0000313" key="3">
    <source>
        <dbReference type="Proteomes" id="UP001157138"/>
    </source>
</evidence>
<accession>A0ABQ6F6P4</accession>
<reference evidence="3" key="1">
    <citation type="journal article" date="2019" name="Int. J. Syst. Evol. Microbiol.">
        <title>The Global Catalogue of Microorganisms (GCM) 10K type strain sequencing project: providing services to taxonomists for standard genome sequencing and annotation.</title>
        <authorList>
            <consortium name="The Broad Institute Genomics Platform"/>
            <consortium name="The Broad Institute Genome Sequencing Center for Infectious Disease"/>
            <person name="Wu L."/>
            <person name="Ma J."/>
        </authorList>
    </citation>
    <scope>NUCLEOTIDE SEQUENCE [LARGE SCALE GENOMIC DNA]</scope>
    <source>
        <strain evidence="3">NBRC 108723</strain>
    </source>
</reference>
<protein>
    <submittedName>
        <fullName evidence="2">Ribonuclease</fullName>
    </submittedName>
</protein>
<evidence type="ECO:0000256" key="1">
    <source>
        <dbReference type="SAM" id="SignalP"/>
    </source>
</evidence>
<dbReference type="InterPro" id="IPR021501">
    <property type="entry name" value="DUF3157"/>
</dbReference>
<keyword evidence="3" id="KW-1185">Reference proteome</keyword>
<comment type="caution">
    <text evidence="2">The sequence shown here is derived from an EMBL/GenBank/DDBJ whole genome shotgun (WGS) entry which is preliminary data.</text>
</comment>
<organism evidence="2 3">
    <name type="scientific">Vibrio zhanjiangensis</name>
    <dbReference type="NCBI Taxonomy" id="1046128"/>
    <lineage>
        <taxon>Bacteria</taxon>
        <taxon>Pseudomonadati</taxon>
        <taxon>Pseudomonadota</taxon>
        <taxon>Gammaproteobacteria</taxon>
        <taxon>Vibrionales</taxon>
        <taxon>Vibrionaceae</taxon>
        <taxon>Vibrio</taxon>
    </lineage>
</organism>
<dbReference type="EMBL" id="BSPW01000098">
    <property type="protein sequence ID" value="GLT20255.1"/>
    <property type="molecule type" value="Genomic_DNA"/>
</dbReference>
<feature type="signal peptide" evidence="1">
    <location>
        <begin position="1"/>
        <end position="18"/>
    </location>
</feature>
<feature type="chain" id="PRO_5045047426" evidence="1">
    <location>
        <begin position="19"/>
        <end position="186"/>
    </location>
</feature>
<gene>
    <name evidence="2" type="ORF">GCM10007938_40380</name>
</gene>
<keyword evidence="1" id="KW-0732">Signal</keyword>
<name>A0ABQ6F6P4_9VIBR</name>